<sequence>MLSSHPAETLDMNLIMKDYKKKRITKADLCSWAKDFYMDGKPQGPQYALKILEWMDQKEMKFSASQLELYMDVLCKIKGVEAGTNCFQRLKPDFDQNNTRARNNSPAYWILITWMEREMVEASRPKTRSPIFICTREETGFESGRAYFEKVEPDFDENNTTAKNVPTIRATRFFGIIFLMLSYLYSIFACFS</sequence>
<dbReference type="EMBL" id="CACVBM020000555">
    <property type="protein sequence ID" value="CAA7020720.1"/>
    <property type="molecule type" value="Genomic_DNA"/>
</dbReference>
<accession>A0A6D2HX06</accession>
<protein>
    <submittedName>
        <fullName evidence="2">Uncharacterized protein</fullName>
    </submittedName>
</protein>
<evidence type="ECO:0000256" key="1">
    <source>
        <dbReference type="SAM" id="Phobius"/>
    </source>
</evidence>
<proteinExistence type="predicted"/>
<keyword evidence="3" id="KW-1185">Reference proteome</keyword>
<organism evidence="2 3">
    <name type="scientific">Microthlaspi erraticum</name>
    <dbReference type="NCBI Taxonomy" id="1685480"/>
    <lineage>
        <taxon>Eukaryota</taxon>
        <taxon>Viridiplantae</taxon>
        <taxon>Streptophyta</taxon>
        <taxon>Embryophyta</taxon>
        <taxon>Tracheophyta</taxon>
        <taxon>Spermatophyta</taxon>
        <taxon>Magnoliopsida</taxon>
        <taxon>eudicotyledons</taxon>
        <taxon>Gunneridae</taxon>
        <taxon>Pentapetalae</taxon>
        <taxon>rosids</taxon>
        <taxon>malvids</taxon>
        <taxon>Brassicales</taxon>
        <taxon>Brassicaceae</taxon>
        <taxon>Coluteocarpeae</taxon>
        <taxon>Microthlaspi</taxon>
    </lineage>
</organism>
<evidence type="ECO:0000313" key="2">
    <source>
        <dbReference type="EMBL" id="CAA7020720.1"/>
    </source>
</evidence>
<reference evidence="2" key="1">
    <citation type="submission" date="2020-01" db="EMBL/GenBank/DDBJ databases">
        <authorList>
            <person name="Mishra B."/>
        </authorList>
    </citation>
    <scope>NUCLEOTIDE SEQUENCE [LARGE SCALE GENOMIC DNA]</scope>
</reference>
<gene>
    <name evidence="2" type="ORF">MERR_LOCUS7955</name>
</gene>
<dbReference type="Proteomes" id="UP000467841">
    <property type="component" value="Unassembled WGS sequence"/>
</dbReference>
<feature type="transmembrane region" description="Helical" evidence="1">
    <location>
        <begin position="173"/>
        <end position="191"/>
    </location>
</feature>
<name>A0A6D2HX06_9BRAS</name>
<dbReference type="AlphaFoldDB" id="A0A6D2HX06"/>
<dbReference type="OrthoDB" id="1084042at2759"/>
<keyword evidence="1" id="KW-1133">Transmembrane helix</keyword>
<keyword evidence="1" id="KW-0472">Membrane</keyword>
<comment type="caution">
    <text evidence="2">The sequence shown here is derived from an EMBL/GenBank/DDBJ whole genome shotgun (WGS) entry which is preliminary data.</text>
</comment>
<keyword evidence="1" id="KW-0812">Transmembrane</keyword>
<evidence type="ECO:0000313" key="3">
    <source>
        <dbReference type="Proteomes" id="UP000467841"/>
    </source>
</evidence>